<reference evidence="8 9" key="1">
    <citation type="submission" date="2018-10" db="EMBL/GenBank/DDBJ databases">
        <title>Bacillus Keqinensis sp. nov., a moderately halophilic bacterium isolated from a saline-alkaline lake.</title>
        <authorList>
            <person name="Wang H."/>
        </authorList>
    </citation>
    <scope>NUCLEOTIDE SEQUENCE [LARGE SCALE GENOMIC DNA]</scope>
    <source>
        <strain evidence="8 9">KQ-3</strain>
    </source>
</reference>
<dbReference type="GO" id="GO:0005576">
    <property type="term" value="C:extracellular region"/>
    <property type="evidence" value="ECO:0007669"/>
    <property type="project" value="UniProtKB-SubCell"/>
</dbReference>
<feature type="coiled-coil region" evidence="5">
    <location>
        <begin position="432"/>
        <end position="490"/>
    </location>
</feature>
<name>A0A3M7TR37_9BACI</name>
<comment type="subcellular location">
    <subcellularLocation>
        <location evidence="4">Secreted</location>
    </subcellularLocation>
    <subcellularLocation>
        <location evidence="4">Bacterial flagellum</location>
    </subcellularLocation>
</comment>
<proteinExistence type="inferred from homology"/>
<dbReference type="InterPro" id="IPR001492">
    <property type="entry name" value="Flagellin"/>
</dbReference>
<dbReference type="PANTHER" id="PTHR42792:SF2">
    <property type="entry name" value="FLAGELLIN"/>
    <property type="match status" value="1"/>
</dbReference>
<dbReference type="Pfam" id="PF00700">
    <property type="entry name" value="Flagellin_C"/>
    <property type="match status" value="1"/>
</dbReference>
<feature type="domain" description="Flagellin N-terminal" evidence="6">
    <location>
        <begin position="3"/>
        <end position="138"/>
    </location>
</feature>
<feature type="domain" description="Flagellin C-terminal" evidence="7">
    <location>
        <begin position="440"/>
        <end position="524"/>
    </location>
</feature>
<dbReference type="Gene3D" id="6.10.10.10">
    <property type="entry name" value="Flagellar export chaperone, C-terminal domain"/>
    <property type="match status" value="1"/>
</dbReference>
<evidence type="ECO:0000256" key="4">
    <source>
        <dbReference type="RuleBase" id="RU362073"/>
    </source>
</evidence>
<evidence type="ECO:0000256" key="5">
    <source>
        <dbReference type="SAM" id="Coils"/>
    </source>
</evidence>
<dbReference type="PANTHER" id="PTHR42792">
    <property type="entry name" value="FLAGELLIN"/>
    <property type="match status" value="1"/>
</dbReference>
<dbReference type="Pfam" id="PF00669">
    <property type="entry name" value="Flagellin_N"/>
    <property type="match status" value="1"/>
</dbReference>
<keyword evidence="3 4" id="KW-0975">Bacterial flagellum</keyword>
<dbReference type="PRINTS" id="PR00207">
    <property type="entry name" value="FLAGELLIN"/>
</dbReference>
<organism evidence="8 9">
    <name type="scientific">Alteribacter keqinensis</name>
    <dbReference type="NCBI Taxonomy" id="2483800"/>
    <lineage>
        <taxon>Bacteria</taxon>
        <taxon>Bacillati</taxon>
        <taxon>Bacillota</taxon>
        <taxon>Bacilli</taxon>
        <taxon>Bacillales</taxon>
        <taxon>Bacillaceae</taxon>
        <taxon>Alteribacter</taxon>
    </lineage>
</organism>
<comment type="similarity">
    <text evidence="1 4">Belongs to the bacterial flagellin family.</text>
</comment>
<dbReference type="EMBL" id="RHIB01000002">
    <property type="protein sequence ID" value="RNA67727.1"/>
    <property type="molecule type" value="Genomic_DNA"/>
</dbReference>
<dbReference type="AlphaFoldDB" id="A0A3M7TR37"/>
<evidence type="ECO:0000259" key="7">
    <source>
        <dbReference type="Pfam" id="PF00700"/>
    </source>
</evidence>
<dbReference type="InterPro" id="IPR046358">
    <property type="entry name" value="Flagellin_C"/>
</dbReference>
<protein>
    <recommendedName>
        <fullName evidence="2 4">Flagellin</fullName>
    </recommendedName>
</protein>
<dbReference type="RefSeq" id="WP_122899419.1">
    <property type="nucleotide sequence ID" value="NZ_RHIB01000002.1"/>
</dbReference>
<comment type="function">
    <text evidence="4">Flagellin is the subunit protein which polymerizes to form the filaments of bacterial flagella.</text>
</comment>
<dbReference type="GO" id="GO:0009288">
    <property type="term" value="C:bacterial-type flagellum"/>
    <property type="evidence" value="ECO:0007669"/>
    <property type="project" value="UniProtKB-SubCell"/>
</dbReference>
<dbReference type="InterPro" id="IPR001029">
    <property type="entry name" value="Flagellin_N"/>
</dbReference>
<accession>A0A3M7TR37</accession>
<keyword evidence="9" id="KW-1185">Reference proteome</keyword>
<keyword evidence="4" id="KW-0964">Secreted</keyword>
<comment type="caution">
    <text evidence="8">The sequence shown here is derived from an EMBL/GenBank/DDBJ whole genome shotgun (WGS) entry which is preliminary data.</text>
</comment>
<dbReference type="Gene3D" id="2.30.220.10">
    <property type="entry name" value="f41 fragment of flagellin, C-terminal domain"/>
    <property type="match status" value="1"/>
</dbReference>
<evidence type="ECO:0000256" key="3">
    <source>
        <dbReference type="ARBA" id="ARBA00023143"/>
    </source>
</evidence>
<evidence type="ECO:0000313" key="9">
    <source>
        <dbReference type="Proteomes" id="UP000278746"/>
    </source>
</evidence>
<evidence type="ECO:0000259" key="6">
    <source>
        <dbReference type="Pfam" id="PF00669"/>
    </source>
</evidence>
<evidence type="ECO:0000256" key="2">
    <source>
        <dbReference type="ARBA" id="ARBA00020110"/>
    </source>
</evidence>
<dbReference type="Gene3D" id="2.170.280.10">
    <property type="entry name" value="f41 fragment of flagellin, middle domain"/>
    <property type="match status" value="1"/>
</dbReference>
<dbReference type="OrthoDB" id="9796789at2"/>
<evidence type="ECO:0000313" key="8">
    <source>
        <dbReference type="EMBL" id="RNA67727.1"/>
    </source>
</evidence>
<dbReference type="SUPFAM" id="SSF64518">
    <property type="entry name" value="Phase 1 flagellin"/>
    <property type="match status" value="1"/>
</dbReference>
<dbReference type="InterPro" id="IPR042187">
    <property type="entry name" value="Flagellin_C_sub2"/>
</dbReference>
<dbReference type="GO" id="GO:0005198">
    <property type="term" value="F:structural molecule activity"/>
    <property type="evidence" value="ECO:0007669"/>
    <property type="project" value="UniProtKB-UniRule"/>
</dbReference>
<dbReference type="Gene3D" id="1.20.1330.10">
    <property type="entry name" value="f41 fragment of flagellin, N-terminal domain"/>
    <property type="match status" value="1"/>
</dbReference>
<keyword evidence="5" id="KW-0175">Coiled coil</keyword>
<sequence>MIINNNISALNTHRQMGINQQANQSSMEKLSSGLRINRAGDDAAGLAISEKMRAQINGLDQASRNGQDGISLIQTAEGALDESHSILQRMRELAVQAANDTNVDVDRNEIQKEMNQLTSEINRIGNTTEFNTQSLLNGGGDVSGQVSITENTASVEAVSEVAGVYSFELDAVPSNGDTLEIGGETFTFGNEDGEVTIGSLNETAENLRQAINGSSLASRFESATGADAEIILTESSGQATGTDIAVNGDSVSAFTVDVESVEGISEQAGVFELTIENAFADGEAIEIAGTTYTYQSDGSGDFDGADVNSQATALASLLQSESQFVTASASSGIITITEASGEAGGETLTGGVTGVGGSEFSANFQIGANQGQSMTIEIADMRASALGISGVSDAAANGVGGKDAGAVFTDAHDVSNGTDNAKSESALDVSTHENASAAVEVLNQAIESVSAQRSELGAFQNRLEHTISNLNNASENLSAAESRIRDVDMAAEMMEMTRTNILSQASQSMLAQANQQPQSVLQLLG</sequence>
<dbReference type="Proteomes" id="UP000278746">
    <property type="component" value="Unassembled WGS sequence"/>
</dbReference>
<evidence type="ECO:0000256" key="1">
    <source>
        <dbReference type="ARBA" id="ARBA00005709"/>
    </source>
</evidence>
<gene>
    <name evidence="8" type="ORF">EBO34_13505</name>
</gene>